<evidence type="ECO:0000256" key="4">
    <source>
        <dbReference type="ARBA" id="ARBA00038321"/>
    </source>
</evidence>
<dbReference type="PROSITE" id="PS50082">
    <property type="entry name" value="WD_REPEATS_2"/>
    <property type="match status" value="2"/>
</dbReference>
<evidence type="ECO:0000256" key="2">
    <source>
        <dbReference type="ARBA" id="ARBA00022737"/>
    </source>
</evidence>
<gene>
    <name evidence="7" type="ORF">FBUS_02885</name>
</gene>
<evidence type="ECO:0000313" key="8">
    <source>
        <dbReference type="Proteomes" id="UP000728185"/>
    </source>
</evidence>
<dbReference type="PROSITE" id="PS50294">
    <property type="entry name" value="WD_REPEATS_REGION"/>
    <property type="match status" value="1"/>
</dbReference>
<reference evidence="7" key="1">
    <citation type="submission" date="2019-05" db="EMBL/GenBank/DDBJ databases">
        <title>Annotation for the trematode Fasciolopsis buski.</title>
        <authorList>
            <person name="Choi Y.-J."/>
        </authorList>
    </citation>
    <scope>NUCLEOTIDE SEQUENCE</scope>
    <source>
        <strain evidence="7">HT</strain>
        <tissue evidence="7">Whole worm</tissue>
    </source>
</reference>
<comment type="similarity">
    <text evidence="4">Belongs to the WD repeat PAAF1/RPN14 family.</text>
</comment>
<accession>A0A8E0RJY2</accession>
<dbReference type="InterPro" id="IPR036322">
    <property type="entry name" value="WD40_repeat_dom_sf"/>
</dbReference>
<dbReference type="PANTHER" id="PTHR19857:SF19">
    <property type="entry name" value="26S PROTEASOME REGULATORY SUBUNIT RPN14"/>
    <property type="match status" value="1"/>
</dbReference>
<name>A0A8E0RJY2_9TREM</name>
<dbReference type="Gene3D" id="2.130.10.10">
    <property type="entry name" value="YVTN repeat-like/Quinoprotein amine dehydrogenase"/>
    <property type="match status" value="2"/>
</dbReference>
<keyword evidence="8" id="KW-1185">Reference proteome</keyword>
<evidence type="ECO:0000313" key="7">
    <source>
        <dbReference type="EMBL" id="KAA0183811.1"/>
    </source>
</evidence>
<dbReference type="EMBL" id="LUCM01011553">
    <property type="protein sequence ID" value="KAA0183811.1"/>
    <property type="molecule type" value="Genomic_DNA"/>
</dbReference>
<organism evidence="7 8">
    <name type="scientific">Fasciolopsis buskii</name>
    <dbReference type="NCBI Taxonomy" id="27845"/>
    <lineage>
        <taxon>Eukaryota</taxon>
        <taxon>Metazoa</taxon>
        <taxon>Spiralia</taxon>
        <taxon>Lophotrochozoa</taxon>
        <taxon>Platyhelminthes</taxon>
        <taxon>Trematoda</taxon>
        <taxon>Digenea</taxon>
        <taxon>Plagiorchiida</taxon>
        <taxon>Echinostomata</taxon>
        <taxon>Echinostomatoidea</taxon>
        <taxon>Fasciolidae</taxon>
        <taxon>Fasciolopsis</taxon>
    </lineage>
</organism>
<dbReference type="Pfam" id="PF00400">
    <property type="entry name" value="WD40"/>
    <property type="match status" value="1"/>
</dbReference>
<keyword evidence="3" id="KW-0647">Proteasome</keyword>
<feature type="compositionally biased region" description="Low complexity" evidence="6">
    <location>
        <begin position="356"/>
        <end position="365"/>
    </location>
</feature>
<feature type="repeat" description="WD" evidence="5">
    <location>
        <begin position="133"/>
        <end position="174"/>
    </location>
</feature>
<protein>
    <submittedName>
        <fullName evidence="7">Proteasomal ATPase associated factor 1</fullName>
    </submittedName>
</protein>
<dbReference type="OrthoDB" id="27537at2759"/>
<dbReference type="InterPro" id="IPR051179">
    <property type="entry name" value="WD_repeat_multifunction"/>
</dbReference>
<feature type="region of interest" description="Disordered" evidence="6">
    <location>
        <begin position="347"/>
        <end position="375"/>
    </location>
</feature>
<evidence type="ECO:0000256" key="3">
    <source>
        <dbReference type="ARBA" id="ARBA00022942"/>
    </source>
</evidence>
<dbReference type="GO" id="GO:0000502">
    <property type="term" value="C:proteasome complex"/>
    <property type="evidence" value="ECO:0007669"/>
    <property type="project" value="UniProtKB-KW"/>
</dbReference>
<dbReference type="SUPFAM" id="SSF50978">
    <property type="entry name" value="WD40 repeat-like"/>
    <property type="match status" value="1"/>
</dbReference>
<dbReference type="InterPro" id="IPR015943">
    <property type="entry name" value="WD40/YVTN_repeat-like_dom_sf"/>
</dbReference>
<evidence type="ECO:0000256" key="6">
    <source>
        <dbReference type="SAM" id="MobiDB-lite"/>
    </source>
</evidence>
<dbReference type="Proteomes" id="UP000728185">
    <property type="component" value="Unassembled WGS sequence"/>
</dbReference>
<keyword evidence="2" id="KW-0677">Repeat</keyword>
<feature type="repeat" description="WD" evidence="5">
    <location>
        <begin position="98"/>
        <end position="132"/>
    </location>
</feature>
<dbReference type="AlphaFoldDB" id="A0A8E0RJY2"/>
<dbReference type="InterPro" id="IPR001680">
    <property type="entry name" value="WD40_rpt"/>
</dbReference>
<sequence>MVNSCPGFRIQPDWDKSISGGENEIWFHQYHDGVTKYHKLERQGSVFIPDINSCQCYYYPPNILQLQLVSTGVKRTFQSPDTIIHLPYSKERPPRNHLSCMDVSPSGELVLSASSEKVIDLWEASTGQVRRTLEGHVAEVYRCRFFPSGLAALTAGADMQLKIWCLITGRCAATLAPGCAGGVACPTLGKKSEPGGHRAGIMDTGIIHRGRNIVAVDRSGWLRLWDVGTQVCLSAIPLTSRAVDRNSNFQPVQEAASSLAVKKFGESPVSFTDVPPDQSWFQCLETVSKKALEVGTSDALVAVGMGSEGLVQLYDLNARSKGCVAQFQLPTASGSVDSCSFVQRLSTPSADRADDSNPSSAQSSPPGSPVNPAQPVDIKEVMPAATTTAFGEYGLAAGGQSGEVGLWDIRYSKHRLFQITHEKGAAVHLSLLSDQSTSAGHGVTMIVGRSDGRVILYSLGPEMWASETKHSGTENLSSVLWSTLELTGINCEPVRGLSVVRGSSKGGSYGIWTASHSGVFRFYRSVATKTAFN</sequence>
<evidence type="ECO:0000256" key="1">
    <source>
        <dbReference type="ARBA" id="ARBA00022574"/>
    </source>
</evidence>
<dbReference type="PANTHER" id="PTHR19857">
    <property type="entry name" value="MITOCHONDRIAL DIVISION PROTEIN 1-RELATED"/>
    <property type="match status" value="1"/>
</dbReference>
<evidence type="ECO:0000256" key="5">
    <source>
        <dbReference type="PROSITE-ProRule" id="PRU00221"/>
    </source>
</evidence>
<comment type="caution">
    <text evidence="7">The sequence shown here is derived from an EMBL/GenBank/DDBJ whole genome shotgun (WGS) entry which is preliminary data.</text>
</comment>
<proteinExistence type="inferred from homology"/>
<dbReference type="SMART" id="SM00320">
    <property type="entry name" value="WD40"/>
    <property type="match status" value="4"/>
</dbReference>
<keyword evidence="1 5" id="KW-0853">WD repeat</keyword>